<dbReference type="SUPFAM" id="SSF51735">
    <property type="entry name" value="NAD(P)-binding Rossmann-fold domains"/>
    <property type="match status" value="1"/>
</dbReference>
<name>A0A3P8WS43_CYNSE</name>
<dbReference type="InterPro" id="IPR051721">
    <property type="entry name" value="Biopterin_syn/organic_redct"/>
</dbReference>
<dbReference type="GO" id="GO:0006729">
    <property type="term" value="P:tetrahydrobiopterin biosynthetic process"/>
    <property type="evidence" value="ECO:0007669"/>
    <property type="project" value="TreeGrafter"/>
</dbReference>
<keyword evidence="4" id="KW-0560">Oxidoreductase</keyword>
<evidence type="ECO:0000256" key="2">
    <source>
        <dbReference type="ARBA" id="ARBA00022490"/>
    </source>
</evidence>
<dbReference type="AlphaFoldDB" id="A0A3P8WS43"/>
<dbReference type="GO" id="GO:0005737">
    <property type="term" value="C:cytoplasm"/>
    <property type="evidence" value="ECO:0007669"/>
    <property type="project" value="UniProtKB-SubCell"/>
</dbReference>
<organism evidence="5 6">
    <name type="scientific">Cynoglossus semilaevis</name>
    <name type="common">Tongue sole</name>
    <dbReference type="NCBI Taxonomy" id="244447"/>
    <lineage>
        <taxon>Eukaryota</taxon>
        <taxon>Metazoa</taxon>
        <taxon>Chordata</taxon>
        <taxon>Craniata</taxon>
        <taxon>Vertebrata</taxon>
        <taxon>Euteleostomi</taxon>
        <taxon>Actinopterygii</taxon>
        <taxon>Neopterygii</taxon>
        <taxon>Teleostei</taxon>
        <taxon>Neoteleostei</taxon>
        <taxon>Acanthomorphata</taxon>
        <taxon>Carangaria</taxon>
        <taxon>Pleuronectiformes</taxon>
        <taxon>Pleuronectoidei</taxon>
        <taxon>Cynoglossidae</taxon>
        <taxon>Cynoglossinae</taxon>
        <taxon>Cynoglossus</taxon>
    </lineage>
</organism>
<dbReference type="GO" id="GO:0004757">
    <property type="term" value="F:sepiapterin reductase (NADP+) activity"/>
    <property type="evidence" value="ECO:0007669"/>
    <property type="project" value="TreeGrafter"/>
</dbReference>
<evidence type="ECO:0000256" key="1">
    <source>
        <dbReference type="ARBA" id="ARBA00004496"/>
    </source>
</evidence>
<keyword evidence="6" id="KW-1185">Reference proteome</keyword>
<reference evidence="5" key="2">
    <citation type="submission" date="2025-08" db="UniProtKB">
        <authorList>
            <consortium name="Ensembl"/>
        </authorList>
    </citation>
    <scope>IDENTIFICATION</scope>
</reference>
<dbReference type="FunCoup" id="A0A3P8WS43">
    <property type="interactions" value="1653"/>
</dbReference>
<dbReference type="InParanoid" id="A0A3P8WS43"/>
<dbReference type="Ensembl" id="ENSCSET00000029985.1">
    <property type="protein sequence ID" value="ENSCSEP00000029584.1"/>
    <property type="gene ID" value="ENSCSEG00000018960.1"/>
</dbReference>
<evidence type="ECO:0000256" key="3">
    <source>
        <dbReference type="ARBA" id="ARBA00022857"/>
    </source>
</evidence>
<accession>A0A3P8WS43</accession>
<dbReference type="InterPro" id="IPR036291">
    <property type="entry name" value="NAD(P)-bd_dom_sf"/>
</dbReference>
<evidence type="ECO:0000313" key="5">
    <source>
        <dbReference type="Ensembl" id="ENSCSEP00000029584.1"/>
    </source>
</evidence>
<dbReference type="Pfam" id="PF00106">
    <property type="entry name" value="adh_short"/>
    <property type="match status" value="2"/>
</dbReference>
<dbReference type="PRINTS" id="PR00081">
    <property type="entry name" value="GDHRDH"/>
</dbReference>
<dbReference type="STRING" id="244447.ENSCSEP00000029584"/>
<reference evidence="5" key="3">
    <citation type="submission" date="2025-09" db="UniProtKB">
        <authorList>
            <consortium name="Ensembl"/>
        </authorList>
    </citation>
    <scope>IDENTIFICATION</scope>
</reference>
<dbReference type="CDD" id="cd05367">
    <property type="entry name" value="SPR-like_SDR_c"/>
    <property type="match status" value="1"/>
</dbReference>
<dbReference type="GeneTree" id="ENSGT00440000033609"/>
<dbReference type="PANTHER" id="PTHR44085">
    <property type="entry name" value="SEPIAPTERIN REDUCTASE"/>
    <property type="match status" value="1"/>
</dbReference>
<keyword evidence="2" id="KW-0963">Cytoplasm</keyword>
<sequence length="307" mass="33097">MSSTTALTDLGQALCIVTGASRGLGRTVAKHLARLIKPGSAIVLTARSGQDLRSLQTELTGGDGAGAGLVVECVEADLGHNDAPGRIVSAARRCFKADMDHVILVNNADGIISSPMDPVVGIYPYFDPHLRALPEDARSFLILLEYDGSVGDVSHFFRNFTNMAEVNSYLSFNVSSCLCLTAGVLDAFPQRDGLRRTVVNISSICALQPYPSWSLYCTGKAARNMMFKVLAKEEPDIRVLNYGPGPLDTDMLAYAKSHTADENLRMSFNDMCDKGQVLSCDQSCSVLMKLLLGDSYESGAHVDVYDV</sequence>
<dbReference type="Proteomes" id="UP000265120">
    <property type="component" value="Chromosome 14"/>
</dbReference>
<dbReference type="InterPro" id="IPR002347">
    <property type="entry name" value="SDR_fam"/>
</dbReference>
<comment type="subcellular location">
    <subcellularLocation>
        <location evidence="1">Cytoplasm</location>
    </subcellularLocation>
</comment>
<reference evidence="5 6" key="1">
    <citation type="journal article" date="2014" name="Nat. Genet.">
        <title>Whole-genome sequence of a flatfish provides insights into ZW sex chromosome evolution and adaptation to a benthic lifestyle.</title>
        <authorList>
            <person name="Chen S."/>
            <person name="Zhang G."/>
            <person name="Shao C."/>
            <person name="Huang Q."/>
            <person name="Liu G."/>
            <person name="Zhang P."/>
            <person name="Song W."/>
            <person name="An N."/>
            <person name="Chalopin D."/>
            <person name="Volff J.N."/>
            <person name="Hong Y."/>
            <person name="Li Q."/>
            <person name="Sha Z."/>
            <person name="Zhou H."/>
            <person name="Xie M."/>
            <person name="Yu Q."/>
            <person name="Liu Y."/>
            <person name="Xiang H."/>
            <person name="Wang N."/>
            <person name="Wu K."/>
            <person name="Yang C."/>
            <person name="Zhou Q."/>
            <person name="Liao X."/>
            <person name="Yang L."/>
            <person name="Hu Q."/>
            <person name="Zhang J."/>
            <person name="Meng L."/>
            <person name="Jin L."/>
            <person name="Tian Y."/>
            <person name="Lian J."/>
            <person name="Yang J."/>
            <person name="Miao G."/>
            <person name="Liu S."/>
            <person name="Liang Z."/>
            <person name="Yan F."/>
            <person name="Li Y."/>
            <person name="Sun B."/>
            <person name="Zhang H."/>
            <person name="Zhang J."/>
            <person name="Zhu Y."/>
            <person name="Du M."/>
            <person name="Zhao Y."/>
            <person name="Schartl M."/>
            <person name="Tang Q."/>
            <person name="Wang J."/>
        </authorList>
    </citation>
    <scope>NUCLEOTIDE SEQUENCE</scope>
</reference>
<proteinExistence type="predicted"/>
<dbReference type="PANTHER" id="PTHR44085:SF2">
    <property type="entry name" value="SEPIAPTERIN REDUCTASE"/>
    <property type="match status" value="1"/>
</dbReference>
<evidence type="ECO:0000256" key="4">
    <source>
        <dbReference type="ARBA" id="ARBA00023002"/>
    </source>
</evidence>
<dbReference type="Gene3D" id="3.40.50.720">
    <property type="entry name" value="NAD(P)-binding Rossmann-like Domain"/>
    <property type="match status" value="1"/>
</dbReference>
<evidence type="ECO:0000313" key="6">
    <source>
        <dbReference type="Proteomes" id="UP000265120"/>
    </source>
</evidence>
<keyword evidence="3" id="KW-0521">NADP</keyword>
<protein>
    <submittedName>
        <fullName evidence="5">Sepiapterin reductase a</fullName>
    </submittedName>
</protein>